<keyword evidence="8 16" id="KW-0418">Kinase</keyword>
<feature type="domain" description="Protein kinase" evidence="15">
    <location>
        <begin position="12"/>
        <end position="273"/>
    </location>
</feature>
<evidence type="ECO:0000256" key="7">
    <source>
        <dbReference type="ARBA" id="ARBA00022741"/>
    </source>
</evidence>
<dbReference type="InterPro" id="IPR011042">
    <property type="entry name" value="6-blade_b-propeller_TolB-like"/>
</dbReference>
<dbReference type="Gene3D" id="1.10.510.10">
    <property type="entry name" value="Transferase(Phosphotransferase) domain 1"/>
    <property type="match status" value="1"/>
</dbReference>
<accession>A0A7D6E2F3</accession>
<dbReference type="SUPFAM" id="SSF101898">
    <property type="entry name" value="NHL repeat"/>
    <property type="match status" value="1"/>
</dbReference>
<reference evidence="17" key="3">
    <citation type="submission" date="2023-07" db="EMBL/GenBank/DDBJ databases">
        <title>Description of Mycobacterium gordonae subsp. intergordonae subsp.nov. and Mycobacterium gordonae subsp. gordonae subsp. nov.</title>
        <authorList>
            <person name="Huang H."/>
        </authorList>
    </citation>
    <scope>NUCLEOTIDE SEQUENCE [LARGE SCALE GENOMIC DNA]</scope>
    <source>
        <strain evidence="17">24</strain>
    </source>
</reference>
<dbReference type="InterPro" id="IPR008271">
    <property type="entry name" value="Ser/Thr_kinase_AS"/>
</dbReference>
<gene>
    <name evidence="16" type="ORF">H0P51_12725</name>
</gene>
<dbReference type="InterPro" id="IPR000719">
    <property type="entry name" value="Prot_kinase_dom"/>
</dbReference>
<protein>
    <recommendedName>
        <fullName evidence="2">non-specific serine/threonine protein kinase</fullName>
        <ecNumber evidence="2">2.7.11.1</ecNumber>
    </recommendedName>
</protein>
<keyword evidence="9 12" id="KW-0067">ATP-binding</keyword>
<dbReference type="GO" id="GO:0004674">
    <property type="term" value="F:protein serine/threonine kinase activity"/>
    <property type="evidence" value="ECO:0007669"/>
    <property type="project" value="UniProtKB-KW"/>
</dbReference>
<dbReference type="PANTHER" id="PTHR43289:SF6">
    <property type="entry name" value="SERINE_THREONINE-PROTEIN KINASE NEKL-3"/>
    <property type="match status" value="1"/>
</dbReference>
<sequence length="610" mass="62623">MTDRAGTRFGPYLLKRLLGAGGFGEVYAAEDTVMHRVVALKVLTSSYSHNPAFRERLFREARTAGRLHDPHVVPIHGCGEIDGQLYIDMRLIDGTDLQTILEHHGALPPPRAVHIVRQIASALDAAHAETVIHRDVKPANILLSGHDFACLVDFGLASAATDTKLTSEGTTIGSFAYLAPERLASGHITPGADIYALACVLYECLTGSAPYADRTEIPGIIAAHLSSPPPRPSQQRPDIPVGFDDVITRGMAKDPTQRYPSAGALAAAAQNALNSPPAGQPAPAGRPAPMTQPWSAPQPAKAPLRTNTRRRRLATAIAVAGVFAATATIIGLVQAGNRHAAGPGSAPSRGLATTPSAAAPKLNATPLPIIGTDYLKGVAVDAAGSIYVVDSTAMHVLKLTAGASAATEVPFPKLANPEWVAVDGPGNVYVADRSAGGRGTKLLKLAPGGGAATELPFGPIFASGVAVDSGGNVYVSTSDKVLEVSVGATAPTILPFGSGLFHGIAVDGTGNVYVAQQGSVLKLAPGAAAPTQLPFAQLGAAQGVAVDQRGTVYVTDNAGGKGQLVKLAVGADTSTPQGAPEMQEFAGIAVDAAANIYLTQNNRLLKVPAS</sequence>
<dbReference type="PANTHER" id="PTHR43289">
    <property type="entry name" value="MITOGEN-ACTIVATED PROTEIN KINASE KINASE KINASE 20-RELATED"/>
    <property type="match status" value="1"/>
</dbReference>
<dbReference type="RefSeq" id="WP_180918395.1">
    <property type="nucleotide sequence ID" value="NZ_CP059165.1"/>
</dbReference>
<feature type="region of interest" description="Disordered" evidence="13">
    <location>
        <begin position="273"/>
        <end position="306"/>
    </location>
</feature>
<evidence type="ECO:0000256" key="10">
    <source>
        <dbReference type="ARBA" id="ARBA00022989"/>
    </source>
</evidence>
<evidence type="ECO:0000256" key="2">
    <source>
        <dbReference type="ARBA" id="ARBA00012513"/>
    </source>
</evidence>
<evidence type="ECO:0000256" key="13">
    <source>
        <dbReference type="SAM" id="MobiDB-lite"/>
    </source>
</evidence>
<evidence type="ECO:0000256" key="8">
    <source>
        <dbReference type="ARBA" id="ARBA00022777"/>
    </source>
</evidence>
<dbReference type="Gene3D" id="2.120.10.30">
    <property type="entry name" value="TolB, C-terminal domain"/>
    <property type="match status" value="1"/>
</dbReference>
<feature type="binding site" evidence="12">
    <location>
        <position position="41"/>
    </location>
    <ligand>
        <name>ATP</name>
        <dbReference type="ChEBI" id="CHEBI:30616"/>
    </ligand>
</feature>
<dbReference type="EMBL" id="CP059165">
    <property type="protein sequence ID" value="QLL09649.1"/>
    <property type="molecule type" value="Genomic_DNA"/>
</dbReference>
<evidence type="ECO:0000313" key="16">
    <source>
        <dbReference type="EMBL" id="QLL09649.1"/>
    </source>
</evidence>
<keyword evidence="10 14" id="KW-1133">Transmembrane helix</keyword>
<comment type="subcellular location">
    <subcellularLocation>
        <location evidence="1">Cell membrane</location>
        <topology evidence="1">Single-pass membrane protein</topology>
    </subcellularLocation>
</comment>
<keyword evidence="3" id="KW-1003">Cell membrane</keyword>
<dbReference type="EC" id="2.7.11.1" evidence="2"/>
<evidence type="ECO:0000256" key="1">
    <source>
        <dbReference type="ARBA" id="ARBA00004162"/>
    </source>
</evidence>
<organism evidence="16 17">
    <name type="scientific">Mycobacterium vicinigordonae</name>
    <dbReference type="NCBI Taxonomy" id="1719132"/>
    <lineage>
        <taxon>Bacteria</taxon>
        <taxon>Bacillati</taxon>
        <taxon>Actinomycetota</taxon>
        <taxon>Actinomycetes</taxon>
        <taxon>Mycobacteriales</taxon>
        <taxon>Mycobacteriaceae</taxon>
        <taxon>Mycobacterium</taxon>
    </lineage>
</organism>
<dbReference type="FunFam" id="1.10.510.10:FF:000021">
    <property type="entry name" value="Serine/threonine protein kinase"/>
    <property type="match status" value="1"/>
</dbReference>
<dbReference type="FunFam" id="3.30.200.20:FF:000348">
    <property type="entry name" value="Serine/threonine protein kinase"/>
    <property type="match status" value="1"/>
</dbReference>
<dbReference type="AlphaFoldDB" id="A0A7D6E2F3"/>
<feature type="transmembrane region" description="Helical" evidence="14">
    <location>
        <begin position="313"/>
        <end position="333"/>
    </location>
</feature>
<evidence type="ECO:0000256" key="6">
    <source>
        <dbReference type="ARBA" id="ARBA00022692"/>
    </source>
</evidence>
<evidence type="ECO:0000256" key="5">
    <source>
        <dbReference type="ARBA" id="ARBA00022679"/>
    </source>
</evidence>
<dbReference type="PROSITE" id="PS50011">
    <property type="entry name" value="PROTEIN_KINASE_DOM"/>
    <property type="match status" value="1"/>
</dbReference>
<keyword evidence="5" id="KW-0808">Transferase</keyword>
<dbReference type="Pfam" id="PF00069">
    <property type="entry name" value="Pkinase"/>
    <property type="match status" value="1"/>
</dbReference>
<evidence type="ECO:0000256" key="4">
    <source>
        <dbReference type="ARBA" id="ARBA00022527"/>
    </source>
</evidence>
<reference evidence="17" key="1">
    <citation type="submission" date="2020-07" db="EMBL/GenBank/DDBJ databases">
        <title>Description of Mycobacterium gordonae subsp. intergordonae subsp.nov. and Mycobacterium gordonae subsp. gordonae subsp. nov.</title>
        <authorList>
            <person name="Yu X."/>
        </authorList>
    </citation>
    <scope>NUCLEOTIDE SEQUENCE [LARGE SCALE GENOMIC DNA]</scope>
    <source>
        <strain evidence="17">24</strain>
    </source>
</reference>
<evidence type="ECO:0000259" key="15">
    <source>
        <dbReference type="PROSITE" id="PS50011"/>
    </source>
</evidence>
<keyword evidence="17" id="KW-1185">Reference proteome</keyword>
<keyword evidence="11 14" id="KW-0472">Membrane</keyword>
<dbReference type="SMART" id="SM00220">
    <property type="entry name" value="S_TKc"/>
    <property type="match status" value="1"/>
</dbReference>
<keyword evidence="4" id="KW-0723">Serine/threonine-protein kinase</keyword>
<dbReference type="PROSITE" id="PS00108">
    <property type="entry name" value="PROTEIN_KINASE_ST"/>
    <property type="match status" value="1"/>
</dbReference>
<dbReference type="InterPro" id="IPR011009">
    <property type="entry name" value="Kinase-like_dom_sf"/>
</dbReference>
<dbReference type="GO" id="GO:0005886">
    <property type="term" value="C:plasma membrane"/>
    <property type="evidence" value="ECO:0007669"/>
    <property type="project" value="UniProtKB-SubCell"/>
</dbReference>
<dbReference type="InterPro" id="IPR017441">
    <property type="entry name" value="Protein_kinase_ATP_BS"/>
</dbReference>
<evidence type="ECO:0000256" key="11">
    <source>
        <dbReference type="ARBA" id="ARBA00023136"/>
    </source>
</evidence>
<dbReference type="Gene3D" id="3.30.200.20">
    <property type="entry name" value="Phosphorylase Kinase, domain 1"/>
    <property type="match status" value="1"/>
</dbReference>
<keyword evidence="6 14" id="KW-0812">Transmembrane</keyword>
<dbReference type="GO" id="GO:0005524">
    <property type="term" value="F:ATP binding"/>
    <property type="evidence" value="ECO:0007669"/>
    <property type="project" value="UniProtKB-UniRule"/>
</dbReference>
<dbReference type="CDD" id="cd14014">
    <property type="entry name" value="STKc_PknB_like"/>
    <property type="match status" value="1"/>
</dbReference>
<dbReference type="PROSITE" id="PS00107">
    <property type="entry name" value="PROTEIN_KINASE_ATP"/>
    <property type="match status" value="1"/>
</dbReference>
<reference evidence="16 17" key="2">
    <citation type="submission" date="2020-07" db="EMBL/GenBank/DDBJ databases">
        <authorList>
            <person name="Yu X."/>
        </authorList>
    </citation>
    <scope>NUCLEOTIDE SEQUENCE [LARGE SCALE GENOMIC DNA]</scope>
    <source>
        <strain evidence="17">24</strain>
    </source>
</reference>
<name>A0A7D6E2F3_9MYCO</name>
<dbReference type="GO" id="GO:0080090">
    <property type="term" value="P:regulation of primary metabolic process"/>
    <property type="evidence" value="ECO:0007669"/>
    <property type="project" value="UniProtKB-ARBA"/>
</dbReference>
<proteinExistence type="predicted"/>
<evidence type="ECO:0000256" key="14">
    <source>
        <dbReference type="SAM" id="Phobius"/>
    </source>
</evidence>
<evidence type="ECO:0000313" key="17">
    <source>
        <dbReference type="Proteomes" id="UP000510682"/>
    </source>
</evidence>
<dbReference type="Proteomes" id="UP000510682">
    <property type="component" value="Chromosome"/>
</dbReference>
<evidence type="ECO:0000256" key="9">
    <source>
        <dbReference type="ARBA" id="ARBA00022840"/>
    </source>
</evidence>
<keyword evidence="7 12" id="KW-0547">Nucleotide-binding</keyword>
<evidence type="ECO:0000256" key="12">
    <source>
        <dbReference type="PROSITE-ProRule" id="PRU10141"/>
    </source>
</evidence>
<dbReference type="KEGG" id="mgor:H0P51_12725"/>
<dbReference type="SUPFAM" id="SSF56112">
    <property type="entry name" value="Protein kinase-like (PK-like)"/>
    <property type="match status" value="1"/>
</dbReference>
<evidence type="ECO:0000256" key="3">
    <source>
        <dbReference type="ARBA" id="ARBA00022475"/>
    </source>
</evidence>